<sequence>MTKHADIPSGAWATVSAIDSASISNLPLEPYFYCDVPRLKRTTIPVFSFVITNQLGRRVLFDLGLRKDWHHLSPTALAEVEHDHLQIECAKDVRDILELHGYKTDDVEAIILSHHHFDHIGDPSRFPTATDLVVGPGFGPTITPGYPKGPESEILETDYSERKVIEITFKERPINIKGLPAVDYFGDGSFYLLFTPGHTAGHLSGLVRTSTSPDTFILLGGDACHHCGELRPSALRHMPTVPAPEDAEKQFPGLSEATSYLQSHKNDGTDPFFPVQRDEEYAGYCNDPDLAEKTIRELQVFDALDNVFPIFSHDATVKDIILEFPHTLNEWKKNGWGEKCRWKFLEDFKQSCMLYKNPE</sequence>
<evidence type="ECO:0000313" key="7">
    <source>
        <dbReference type="Proteomes" id="UP000777438"/>
    </source>
</evidence>
<dbReference type="Gene3D" id="3.60.15.10">
    <property type="entry name" value="Ribonuclease Z/Hydroxyacylglutathione hydrolase-like"/>
    <property type="match status" value="1"/>
</dbReference>
<dbReference type="SUPFAM" id="SSF56281">
    <property type="entry name" value="Metallo-hydrolase/oxidoreductase"/>
    <property type="match status" value="1"/>
</dbReference>
<dbReference type="SMART" id="SM00849">
    <property type="entry name" value="Lactamase_B"/>
    <property type="match status" value="1"/>
</dbReference>
<dbReference type="InterPro" id="IPR036866">
    <property type="entry name" value="RibonucZ/Hydroxyglut_hydro"/>
</dbReference>
<accession>A0A9P8WDG3</accession>
<evidence type="ECO:0000313" key="6">
    <source>
        <dbReference type="EMBL" id="KAH6894666.1"/>
    </source>
</evidence>
<evidence type="ECO:0000256" key="4">
    <source>
        <dbReference type="ARBA" id="ARBA00022833"/>
    </source>
</evidence>
<dbReference type="CDD" id="cd07730">
    <property type="entry name" value="metallo-hydrolase-like_MBL-fold"/>
    <property type="match status" value="1"/>
</dbReference>
<keyword evidence="4" id="KW-0862">Zinc</keyword>
<name>A0A9P8WDG3_9HYPO</name>
<proteinExistence type="inferred from homology"/>
<dbReference type="Pfam" id="PF00753">
    <property type="entry name" value="Lactamase_B"/>
    <property type="match status" value="1"/>
</dbReference>
<evidence type="ECO:0000256" key="2">
    <source>
        <dbReference type="ARBA" id="ARBA00022723"/>
    </source>
</evidence>
<evidence type="ECO:0000259" key="5">
    <source>
        <dbReference type="SMART" id="SM00849"/>
    </source>
</evidence>
<keyword evidence="2" id="KW-0479">Metal-binding</keyword>
<protein>
    <submittedName>
        <fullName evidence="6">Metallo-beta-lactamase superfamily protein</fullName>
    </submittedName>
</protein>
<gene>
    <name evidence="6" type="ORF">B0T10DRAFT_480923</name>
</gene>
<comment type="caution">
    <text evidence="6">The sequence shown here is derived from an EMBL/GenBank/DDBJ whole genome shotgun (WGS) entry which is preliminary data.</text>
</comment>
<dbReference type="GO" id="GO:0046872">
    <property type="term" value="F:metal ion binding"/>
    <property type="evidence" value="ECO:0007669"/>
    <property type="project" value="UniProtKB-KW"/>
</dbReference>
<dbReference type="OrthoDB" id="10250730at2759"/>
<evidence type="ECO:0000256" key="3">
    <source>
        <dbReference type="ARBA" id="ARBA00022801"/>
    </source>
</evidence>
<keyword evidence="3" id="KW-0378">Hydrolase</keyword>
<dbReference type="PANTHER" id="PTHR42978:SF5">
    <property type="entry name" value="METALLO-BETA-LACTAMASE DOMAIN-CONTAINING PROTEIN"/>
    <property type="match status" value="1"/>
</dbReference>
<reference evidence="6 7" key="1">
    <citation type="journal article" date="2021" name="Nat. Commun.">
        <title>Genetic determinants of endophytism in the Arabidopsis root mycobiome.</title>
        <authorList>
            <person name="Mesny F."/>
            <person name="Miyauchi S."/>
            <person name="Thiergart T."/>
            <person name="Pickel B."/>
            <person name="Atanasova L."/>
            <person name="Karlsson M."/>
            <person name="Huettel B."/>
            <person name="Barry K.W."/>
            <person name="Haridas S."/>
            <person name="Chen C."/>
            <person name="Bauer D."/>
            <person name="Andreopoulos W."/>
            <person name="Pangilinan J."/>
            <person name="LaButti K."/>
            <person name="Riley R."/>
            <person name="Lipzen A."/>
            <person name="Clum A."/>
            <person name="Drula E."/>
            <person name="Henrissat B."/>
            <person name="Kohler A."/>
            <person name="Grigoriev I.V."/>
            <person name="Martin F.M."/>
            <person name="Hacquard S."/>
        </authorList>
    </citation>
    <scope>NUCLEOTIDE SEQUENCE [LARGE SCALE GENOMIC DNA]</scope>
    <source>
        <strain evidence="6 7">MPI-CAGE-CH-0241</strain>
    </source>
</reference>
<evidence type="ECO:0000256" key="1">
    <source>
        <dbReference type="ARBA" id="ARBA00007749"/>
    </source>
</evidence>
<dbReference type="InterPro" id="IPR051013">
    <property type="entry name" value="MBL_superfamily_lactonases"/>
</dbReference>
<dbReference type="PANTHER" id="PTHR42978">
    <property type="entry name" value="QUORUM-QUENCHING LACTONASE YTNP-RELATED-RELATED"/>
    <property type="match status" value="1"/>
</dbReference>
<dbReference type="AlphaFoldDB" id="A0A9P8WDG3"/>
<comment type="similarity">
    <text evidence="1">Belongs to the metallo-beta-lactamase superfamily.</text>
</comment>
<dbReference type="Proteomes" id="UP000777438">
    <property type="component" value="Unassembled WGS sequence"/>
</dbReference>
<organism evidence="6 7">
    <name type="scientific">Thelonectria olida</name>
    <dbReference type="NCBI Taxonomy" id="1576542"/>
    <lineage>
        <taxon>Eukaryota</taxon>
        <taxon>Fungi</taxon>
        <taxon>Dikarya</taxon>
        <taxon>Ascomycota</taxon>
        <taxon>Pezizomycotina</taxon>
        <taxon>Sordariomycetes</taxon>
        <taxon>Hypocreomycetidae</taxon>
        <taxon>Hypocreales</taxon>
        <taxon>Nectriaceae</taxon>
        <taxon>Thelonectria</taxon>
    </lineage>
</organism>
<dbReference type="EMBL" id="JAGPYM010000005">
    <property type="protein sequence ID" value="KAH6894666.1"/>
    <property type="molecule type" value="Genomic_DNA"/>
</dbReference>
<dbReference type="GO" id="GO:0016787">
    <property type="term" value="F:hydrolase activity"/>
    <property type="evidence" value="ECO:0007669"/>
    <property type="project" value="UniProtKB-KW"/>
</dbReference>
<feature type="domain" description="Metallo-beta-lactamase" evidence="5">
    <location>
        <begin position="45"/>
        <end position="264"/>
    </location>
</feature>
<keyword evidence="7" id="KW-1185">Reference proteome</keyword>
<dbReference type="InterPro" id="IPR001279">
    <property type="entry name" value="Metallo-B-lactamas"/>
</dbReference>